<proteinExistence type="predicted"/>
<dbReference type="EMBL" id="JAWDKD010000018">
    <property type="protein sequence ID" value="MDV0447133.1"/>
    <property type="molecule type" value="Genomic_DNA"/>
</dbReference>
<evidence type="ECO:0000256" key="1">
    <source>
        <dbReference type="SAM" id="MobiDB-lite"/>
    </source>
</evidence>
<sequence length="165" mass="18757">MAKETKVDAEQEVLDVIKRDKNGIYQNEIWKELEFDSRKCSRIIKKLLDAGLVIREKAVYNGTQTYLLKANAEEVEKNFEVLMVNDIFSPCTGCSGECRPEYCPALTFWIINLHDNPDELKNCFGYTDAGVADSGLEAAPEEPSEFADEFGEEFADDGEFEDEEY</sequence>
<accession>A0AAE4MK62</accession>
<name>A0AAE4MK62_9EURY</name>
<feature type="region of interest" description="Disordered" evidence="1">
    <location>
        <begin position="134"/>
        <end position="165"/>
    </location>
</feature>
<dbReference type="Proteomes" id="UP001271789">
    <property type="component" value="Unassembled WGS sequence"/>
</dbReference>
<dbReference type="SUPFAM" id="SSF46785">
    <property type="entry name" value="Winged helix' DNA-binding domain"/>
    <property type="match status" value="1"/>
</dbReference>
<dbReference type="InterPro" id="IPR036390">
    <property type="entry name" value="WH_DNA-bd_sf"/>
</dbReference>
<dbReference type="Pfam" id="PF04182">
    <property type="entry name" value="B-block_TFIIIC"/>
    <property type="match status" value="1"/>
</dbReference>
<gene>
    <name evidence="3" type="ORF">MsAg5_10080</name>
</gene>
<reference evidence="3" key="1">
    <citation type="submission" date="2023-06" db="EMBL/GenBank/DDBJ databases">
        <title>Genome sequence of Methanosarcinaceae archaeon Ag5.</title>
        <authorList>
            <person name="Protasov E."/>
            <person name="Platt K."/>
            <person name="Poehlein A."/>
            <person name="Daniel R."/>
            <person name="Brune A."/>
        </authorList>
    </citation>
    <scope>NUCLEOTIDE SEQUENCE</scope>
    <source>
        <strain evidence="3">Ag5</strain>
    </source>
</reference>
<keyword evidence="4" id="KW-1185">Reference proteome</keyword>
<dbReference type="RefSeq" id="WP_338099549.1">
    <property type="nucleotide sequence ID" value="NZ_JAWDKD010000018.1"/>
</dbReference>
<dbReference type="InterPro" id="IPR036388">
    <property type="entry name" value="WH-like_DNA-bd_sf"/>
</dbReference>
<evidence type="ECO:0000259" key="2">
    <source>
        <dbReference type="Pfam" id="PF04182"/>
    </source>
</evidence>
<feature type="domain" description="B-block binding subunit of TFIIIC" evidence="2">
    <location>
        <begin position="21"/>
        <end position="68"/>
    </location>
</feature>
<protein>
    <recommendedName>
        <fullName evidence="2">B-block binding subunit of TFIIIC domain-containing protein</fullName>
    </recommendedName>
</protein>
<evidence type="ECO:0000313" key="4">
    <source>
        <dbReference type="Proteomes" id="UP001271789"/>
    </source>
</evidence>
<evidence type="ECO:0000313" key="3">
    <source>
        <dbReference type="EMBL" id="MDV0447133.1"/>
    </source>
</evidence>
<comment type="caution">
    <text evidence="3">The sequence shown here is derived from an EMBL/GenBank/DDBJ whole genome shotgun (WGS) entry which is preliminary data.</text>
</comment>
<dbReference type="Gene3D" id="1.10.10.10">
    <property type="entry name" value="Winged helix-like DNA-binding domain superfamily/Winged helix DNA-binding domain"/>
    <property type="match status" value="1"/>
</dbReference>
<organism evidence="3 4">
    <name type="scientific">Methanolapillus africanus</name>
    <dbReference type="NCBI Taxonomy" id="3028297"/>
    <lineage>
        <taxon>Archaea</taxon>
        <taxon>Methanobacteriati</taxon>
        <taxon>Methanobacteriota</taxon>
        <taxon>Stenosarchaea group</taxon>
        <taxon>Methanomicrobia</taxon>
        <taxon>Methanosarcinales</taxon>
        <taxon>Methanosarcinaceae</taxon>
        <taxon>Methanolapillus</taxon>
    </lineage>
</organism>
<dbReference type="AlphaFoldDB" id="A0AAE4MK62"/>
<dbReference type="InterPro" id="IPR007309">
    <property type="entry name" value="TFIIIC_Bblock-bd"/>
</dbReference>
<feature type="compositionally biased region" description="Acidic residues" evidence="1">
    <location>
        <begin position="139"/>
        <end position="165"/>
    </location>
</feature>